<protein>
    <submittedName>
        <fullName evidence="2">Uncharacterized protein</fullName>
    </submittedName>
</protein>
<organism evidence="2">
    <name type="scientific">Trichophyton rubrum CBS 288.86</name>
    <dbReference type="NCBI Taxonomy" id="1215330"/>
    <lineage>
        <taxon>Eukaryota</taxon>
        <taxon>Fungi</taxon>
        <taxon>Dikarya</taxon>
        <taxon>Ascomycota</taxon>
        <taxon>Pezizomycotina</taxon>
        <taxon>Eurotiomycetes</taxon>
        <taxon>Eurotiomycetidae</taxon>
        <taxon>Onygenales</taxon>
        <taxon>Arthrodermataceae</taxon>
        <taxon>Trichophyton</taxon>
    </lineage>
</organism>
<evidence type="ECO:0000313" key="2">
    <source>
        <dbReference type="EMBL" id="EZF52911.1"/>
    </source>
</evidence>
<dbReference type="EMBL" id="KK207839">
    <property type="protein sequence ID" value="EZF52911.1"/>
    <property type="molecule type" value="Genomic_DNA"/>
</dbReference>
<name>A0A022W432_TRIRU</name>
<dbReference type="Proteomes" id="UP000023758">
    <property type="component" value="Unassembled WGS sequence"/>
</dbReference>
<proteinExistence type="predicted"/>
<dbReference type="AlphaFoldDB" id="A0A022W432"/>
<reference evidence="2" key="1">
    <citation type="submission" date="2014-02" db="EMBL/GenBank/DDBJ databases">
        <title>The Genome Sequence of Trichophyton rubrum (morphotype fischeri) CBS 288.86.</title>
        <authorList>
            <consortium name="The Broad Institute Genomics Platform"/>
            <person name="Cuomo C.A."/>
            <person name="White T.C."/>
            <person name="Graser Y."/>
            <person name="Martinez-Rossi N."/>
            <person name="Heitman J."/>
            <person name="Young S.K."/>
            <person name="Zeng Q."/>
            <person name="Gargeya S."/>
            <person name="Abouelleil A."/>
            <person name="Alvarado L."/>
            <person name="Chapman S.B."/>
            <person name="Gainer-Dewar J."/>
            <person name="Goldberg J."/>
            <person name="Griggs A."/>
            <person name="Gujja S."/>
            <person name="Hansen M."/>
            <person name="Howarth C."/>
            <person name="Imamovic A."/>
            <person name="Larimer J."/>
            <person name="Martinez D."/>
            <person name="Murphy C."/>
            <person name="Pearson M.D."/>
            <person name="Persinoti G."/>
            <person name="Poon T."/>
            <person name="Priest M."/>
            <person name="Roberts A.D."/>
            <person name="Saif S."/>
            <person name="Shea T.D."/>
            <person name="Sykes S.N."/>
            <person name="Wortman J."/>
            <person name="Nusbaum C."/>
            <person name="Birren B."/>
        </authorList>
    </citation>
    <scope>NUCLEOTIDE SEQUENCE [LARGE SCALE GENOMIC DNA]</scope>
    <source>
        <strain evidence="2">CBS 288.86</strain>
    </source>
</reference>
<accession>A0A022W432</accession>
<evidence type="ECO:0000256" key="1">
    <source>
        <dbReference type="SAM" id="MobiDB-lite"/>
    </source>
</evidence>
<dbReference type="HOGENOM" id="CLU_1653407_0_0_1"/>
<gene>
    <name evidence="2" type="ORF">H103_04108</name>
</gene>
<feature type="region of interest" description="Disordered" evidence="1">
    <location>
        <begin position="118"/>
        <end position="160"/>
    </location>
</feature>
<sequence length="160" mass="17479">MASPLCRLSILTLAIQWYTILSVGRWTFDVGCWRLEAGGWITSSILQRAHVGRPESPSSSPILSFIYEVLATIRYRKPLSTNGKPNSVTMVRALNRAFPFDMSGASHAVESNGIGTLGHLEVRGNSHSKGKSTNKNGGNRGKQDSPPRHALLPLPHHDLP</sequence>